<dbReference type="InterPro" id="IPR051536">
    <property type="entry name" value="UDG_Type-4/5"/>
</dbReference>
<keyword evidence="3" id="KW-0004">4Fe-4S</keyword>
<evidence type="ECO:0000256" key="5">
    <source>
        <dbReference type="ARBA" id="ARBA00022763"/>
    </source>
</evidence>
<keyword evidence="4" id="KW-0479">Metal-binding</keyword>
<sequence length="477" mass="53263">MRLVRLASEIDFDGWRRAARALRTEGVAPEAVVWTVDGEGDLFAAGQPALAAAAPAFTVPKDFVELAQEAILHRSDERFALMYRVLWRLGAEPALMHIATDPDVARLRDMARNVDKAAHKMKAFVRFRLVSDPDQPETYAAWFEPAHRVAEKVAPFFARRFTNVRFSILTPDVCVHWDGERLGFSPGADPADAPAHDSLEDYWRTYYAAIFNPARLKVAQMQKEMPKRYWRNLPEARLIPELIEAAESRTAAMVAQPPTEPSRRIVRQAARVSRDATYDATVPTTLEEVWGGVQVCRRCELYREGTQGVAGEGPKTAKLMFVGEQPGDQEDLAGKPFVGPAGKVLDRALDEAGVPRGETFVTNAVKHFRHELRGKRRLHKTPDAGHVEACRWWLDAERAIVRPRVIVALGGTAVLSVFGKPMAIGKFRQQAIQLPDQAQGVVTYHPSYLLRVPDAEVKAKAFALFVDDLKFAWKLAA</sequence>
<dbReference type="SUPFAM" id="SSF52141">
    <property type="entry name" value="Uracil-DNA glycosylase-like"/>
    <property type="match status" value="1"/>
</dbReference>
<proteinExistence type="inferred from homology"/>
<keyword evidence="7" id="KW-0408">Iron</keyword>
<gene>
    <name evidence="11" type="ORF">ACFSC0_02190</name>
</gene>
<accession>A0ABW4MW28</accession>
<dbReference type="SMART" id="SM00986">
    <property type="entry name" value="UDG"/>
    <property type="match status" value="1"/>
</dbReference>
<comment type="similarity">
    <text evidence="1">Belongs to the uracil-DNA glycosylase (UDG) superfamily. Type 4 (UDGa) family.</text>
</comment>
<evidence type="ECO:0000313" key="11">
    <source>
        <dbReference type="EMBL" id="MFD1782189.1"/>
    </source>
</evidence>
<evidence type="ECO:0000256" key="9">
    <source>
        <dbReference type="ARBA" id="ARBA00023204"/>
    </source>
</evidence>
<dbReference type="EMBL" id="JBHUEY010000001">
    <property type="protein sequence ID" value="MFD1782189.1"/>
    <property type="molecule type" value="Genomic_DNA"/>
</dbReference>
<keyword evidence="9" id="KW-0234">DNA repair</keyword>
<dbReference type="Pfam" id="PF03167">
    <property type="entry name" value="UDG"/>
    <property type="match status" value="1"/>
</dbReference>
<keyword evidence="8" id="KW-0411">Iron-sulfur</keyword>
<evidence type="ECO:0000256" key="1">
    <source>
        <dbReference type="ARBA" id="ARBA00006521"/>
    </source>
</evidence>
<dbReference type="InterPro" id="IPR036895">
    <property type="entry name" value="Uracil-DNA_glycosylase-like_sf"/>
</dbReference>
<evidence type="ECO:0000313" key="12">
    <source>
        <dbReference type="Proteomes" id="UP001597237"/>
    </source>
</evidence>
<dbReference type="CDD" id="cd10030">
    <property type="entry name" value="UDG-F4_TTUDGA_SPO1dp_like"/>
    <property type="match status" value="1"/>
</dbReference>
<dbReference type="NCBIfam" id="TIGR03914">
    <property type="entry name" value="UDG_fam_dom"/>
    <property type="match status" value="1"/>
</dbReference>
<dbReference type="NCBIfam" id="TIGR03915">
    <property type="entry name" value="SAM_7_link_chp"/>
    <property type="match status" value="1"/>
</dbReference>
<evidence type="ECO:0000259" key="10">
    <source>
        <dbReference type="SMART" id="SM00986"/>
    </source>
</evidence>
<reference evidence="12" key="1">
    <citation type="journal article" date="2019" name="Int. J. Syst. Evol. Microbiol.">
        <title>The Global Catalogue of Microorganisms (GCM) 10K type strain sequencing project: providing services to taxonomists for standard genome sequencing and annotation.</title>
        <authorList>
            <consortium name="The Broad Institute Genomics Platform"/>
            <consortium name="The Broad Institute Genome Sequencing Center for Infectious Disease"/>
            <person name="Wu L."/>
            <person name="Ma J."/>
        </authorList>
    </citation>
    <scope>NUCLEOTIDE SEQUENCE [LARGE SCALE GENOMIC DNA]</scope>
    <source>
        <strain evidence="12">DFY28</strain>
    </source>
</reference>
<dbReference type="SMART" id="SM00987">
    <property type="entry name" value="UreE_C"/>
    <property type="match status" value="1"/>
</dbReference>
<keyword evidence="6" id="KW-0378">Hydrolase</keyword>
<name>A0ABW4MW28_9CAUL</name>
<dbReference type="InterPro" id="IPR005122">
    <property type="entry name" value="Uracil-DNA_glycosylase-like"/>
</dbReference>
<dbReference type="NCBIfam" id="TIGR00758">
    <property type="entry name" value="UDG_fam4"/>
    <property type="match status" value="1"/>
</dbReference>
<organism evidence="11 12">
    <name type="scientific">Phenylobacterium terrae</name>
    <dbReference type="NCBI Taxonomy" id="2665495"/>
    <lineage>
        <taxon>Bacteria</taxon>
        <taxon>Pseudomonadati</taxon>
        <taxon>Pseudomonadota</taxon>
        <taxon>Alphaproteobacteria</taxon>
        <taxon>Caulobacterales</taxon>
        <taxon>Caulobacteraceae</taxon>
        <taxon>Phenylobacterium</taxon>
    </lineage>
</organism>
<dbReference type="InterPro" id="IPR005273">
    <property type="entry name" value="Ura-DNA_glyco_family4"/>
</dbReference>
<dbReference type="PANTHER" id="PTHR33693">
    <property type="entry name" value="TYPE-5 URACIL-DNA GLYCOSYLASE"/>
    <property type="match status" value="1"/>
</dbReference>
<evidence type="ECO:0000256" key="3">
    <source>
        <dbReference type="ARBA" id="ARBA00022485"/>
    </source>
</evidence>
<dbReference type="PANTHER" id="PTHR33693:SF9">
    <property type="entry name" value="TYPE-4 URACIL-DNA GLYCOSYLASE"/>
    <property type="match status" value="1"/>
</dbReference>
<evidence type="ECO:0000256" key="6">
    <source>
        <dbReference type="ARBA" id="ARBA00022801"/>
    </source>
</evidence>
<comment type="caution">
    <text evidence="11">The sequence shown here is derived from an EMBL/GenBank/DDBJ whole genome shotgun (WGS) entry which is preliminary data.</text>
</comment>
<dbReference type="InterPro" id="IPR025404">
    <property type="entry name" value="DUF4130"/>
</dbReference>
<dbReference type="InterPro" id="IPR023875">
    <property type="entry name" value="DNA_repair_put"/>
</dbReference>
<feature type="domain" description="Uracil-DNA glycosylase-like" evidence="10">
    <location>
        <begin position="310"/>
        <end position="470"/>
    </location>
</feature>
<keyword evidence="12" id="KW-1185">Reference proteome</keyword>
<protein>
    <recommendedName>
        <fullName evidence="2">Type-4 uracil-DNA glycosylase</fullName>
    </recommendedName>
</protein>
<evidence type="ECO:0000256" key="2">
    <source>
        <dbReference type="ARBA" id="ARBA00019403"/>
    </source>
</evidence>
<dbReference type="Proteomes" id="UP001597237">
    <property type="component" value="Unassembled WGS sequence"/>
</dbReference>
<evidence type="ECO:0000256" key="4">
    <source>
        <dbReference type="ARBA" id="ARBA00022723"/>
    </source>
</evidence>
<dbReference type="Gene3D" id="3.40.470.10">
    <property type="entry name" value="Uracil-DNA glycosylase-like domain"/>
    <property type="match status" value="1"/>
</dbReference>
<dbReference type="Pfam" id="PF13566">
    <property type="entry name" value="DUF4130"/>
    <property type="match status" value="1"/>
</dbReference>
<dbReference type="RefSeq" id="WP_377280984.1">
    <property type="nucleotide sequence ID" value="NZ_JBHRSI010000003.1"/>
</dbReference>
<evidence type="ECO:0000256" key="8">
    <source>
        <dbReference type="ARBA" id="ARBA00023014"/>
    </source>
</evidence>
<evidence type="ECO:0000256" key="7">
    <source>
        <dbReference type="ARBA" id="ARBA00023004"/>
    </source>
</evidence>
<keyword evidence="5" id="KW-0227">DNA damage</keyword>